<dbReference type="Proteomes" id="UP000215914">
    <property type="component" value="Unassembled WGS sequence"/>
</dbReference>
<comment type="caution">
    <text evidence="2">The sequence shown here is derived from an EMBL/GenBank/DDBJ whole genome shotgun (WGS) entry which is preliminary data.</text>
</comment>
<sequence length="103" mass="12037">MVAMVQVVVACVAWVLTTLSILATTSENERHKHIPLGFLRDFWYVYIVNGQICFFFFFFFLRVYVSIMQLVNKQMVVAICNYTFFNSSVSLLLRPHLLTLHKP</sequence>
<dbReference type="AlphaFoldDB" id="A0A9K3IC55"/>
<reference evidence="2" key="2">
    <citation type="submission" date="2020-06" db="EMBL/GenBank/DDBJ databases">
        <title>Helianthus annuus Genome sequencing and assembly Release 2.</title>
        <authorList>
            <person name="Gouzy J."/>
            <person name="Langlade N."/>
            <person name="Munos S."/>
        </authorList>
    </citation>
    <scope>NUCLEOTIDE SEQUENCE</scope>
    <source>
        <tissue evidence="2">Leaves</tissue>
    </source>
</reference>
<organism evidence="2 3">
    <name type="scientific">Helianthus annuus</name>
    <name type="common">Common sunflower</name>
    <dbReference type="NCBI Taxonomy" id="4232"/>
    <lineage>
        <taxon>Eukaryota</taxon>
        <taxon>Viridiplantae</taxon>
        <taxon>Streptophyta</taxon>
        <taxon>Embryophyta</taxon>
        <taxon>Tracheophyta</taxon>
        <taxon>Spermatophyta</taxon>
        <taxon>Magnoliopsida</taxon>
        <taxon>eudicotyledons</taxon>
        <taxon>Gunneridae</taxon>
        <taxon>Pentapetalae</taxon>
        <taxon>asterids</taxon>
        <taxon>campanulids</taxon>
        <taxon>Asterales</taxon>
        <taxon>Asteraceae</taxon>
        <taxon>Asteroideae</taxon>
        <taxon>Heliantheae alliance</taxon>
        <taxon>Heliantheae</taxon>
        <taxon>Helianthus</taxon>
    </lineage>
</organism>
<evidence type="ECO:0000313" key="2">
    <source>
        <dbReference type="EMBL" id="KAF5793786.1"/>
    </source>
</evidence>
<protein>
    <submittedName>
        <fullName evidence="2">Uncharacterized protein</fullName>
    </submittedName>
</protein>
<keyword evidence="1" id="KW-0472">Membrane</keyword>
<accession>A0A9K3IC55</accession>
<gene>
    <name evidence="2" type="ORF">HanXRQr2_Chr08g0320361</name>
</gene>
<dbReference type="Gramene" id="mRNA:HanXRQr2_Chr08g0320361">
    <property type="protein sequence ID" value="CDS:HanXRQr2_Chr08g0320361.1"/>
    <property type="gene ID" value="HanXRQr2_Chr08g0320361"/>
</dbReference>
<feature type="transmembrane region" description="Helical" evidence="1">
    <location>
        <begin position="75"/>
        <end position="93"/>
    </location>
</feature>
<evidence type="ECO:0000313" key="3">
    <source>
        <dbReference type="Proteomes" id="UP000215914"/>
    </source>
</evidence>
<keyword evidence="1" id="KW-1133">Transmembrane helix</keyword>
<feature type="transmembrane region" description="Helical" evidence="1">
    <location>
        <begin position="42"/>
        <end position="63"/>
    </location>
</feature>
<keyword evidence="1" id="KW-0812">Transmembrane</keyword>
<keyword evidence="3" id="KW-1185">Reference proteome</keyword>
<dbReference type="EMBL" id="MNCJ02000323">
    <property type="protein sequence ID" value="KAF5793786.1"/>
    <property type="molecule type" value="Genomic_DNA"/>
</dbReference>
<proteinExistence type="predicted"/>
<name>A0A9K3IC55_HELAN</name>
<reference evidence="2" key="1">
    <citation type="journal article" date="2017" name="Nature">
        <title>The sunflower genome provides insights into oil metabolism, flowering and Asterid evolution.</title>
        <authorList>
            <person name="Badouin H."/>
            <person name="Gouzy J."/>
            <person name="Grassa C.J."/>
            <person name="Murat F."/>
            <person name="Staton S.E."/>
            <person name="Cottret L."/>
            <person name="Lelandais-Briere C."/>
            <person name="Owens G.L."/>
            <person name="Carrere S."/>
            <person name="Mayjonade B."/>
            <person name="Legrand L."/>
            <person name="Gill N."/>
            <person name="Kane N.C."/>
            <person name="Bowers J.E."/>
            <person name="Hubner S."/>
            <person name="Bellec A."/>
            <person name="Berard A."/>
            <person name="Berges H."/>
            <person name="Blanchet N."/>
            <person name="Boniface M.C."/>
            <person name="Brunel D."/>
            <person name="Catrice O."/>
            <person name="Chaidir N."/>
            <person name="Claudel C."/>
            <person name="Donnadieu C."/>
            <person name="Faraut T."/>
            <person name="Fievet G."/>
            <person name="Helmstetter N."/>
            <person name="King M."/>
            <person name="Knapp S.J."/>
            <person name="Lai Z."/>
            <person name="Le Paslier M.C."/>
            <person name="Lippi Y."/>
            <person name="Lorenzon L."/>
            <person name="Mandel J.R."/>
            <person name="Marage G."/>
            <person name="Marchand G."/>
            <person name="Marquand E."/>
            <person name="Bret-Mestries E."/>
            <person name="Morien E."/>
            <person name="Nambeesan S."/>
            <person name="Nguyen T."/>
            <person name="Pegot-Espagnet P."/>
            <person name="Pouilly N."/>
            <person name="Raftis F."/>
            <person name="Sallet E."/>
            <person name="Schiex T."/>
            <person name="Thomas J."/>
            <person name="Vandecasteele C."/>
            <person name="Vares D."/>
            <person name="Vear F."/>
            <person name="Vautrin S."/>
            <person name="Crespi M."/>
            <person name="Mangin B."/>
            <person name="Burke J.M."/>
            <person name="Salse J."/>
            <person name="Munos S."/>
            <person name="Vincourt P."/>
            <person name="Rieseberg L.H."/>
            <person name="Langlade N.B."/>
        </authorList>
    </citation>
    <scope>NUCLEOTIDE SEQUENCE</scope>
    <source>
        <tissue evidence="2">Leaves</tissue>
    </source>
</reference>
<evidence type="ECO:0000256" key="1">
    <source>
        <dbReference type="SAM" id="Phobius"/>
    </source>
</evidence>